<protein>
    <recommendedName>
        <fullName evidence="2">DUF5067 domain-containing protein</fullName>
    </recommendedName>
</protein>
<keyword evidence="4" id="KW-1185">Reference proteome</keyword>
<proteinExistence type="predicted"/>
<sequence>MFHNKKNLISLLVLVAGLVAVFSIIIATTAHQDSASSQTKIKAINKETKFAGLPTNDSATGYSLTDDSYNVNHFRLDFGKTEVVYGSNNSRFLVIHAKITDTWHANIDSVEIYPAIFASQKSDDADVKLSHLANKLPKNSLALKETQNFHKRLLPGDSAEVALTFELINNNTVTVHFTDANHSELGYKTYALT</sequence>
<gene>
    <name evidence="3" type="ORF">FFIC_270210</name>
</gene>
<evidence type="ECO:0000313" key="4">
    <source>
        <dbReference type="Proteomes" id="UP000253891"/>
    </source>
</evidence>
<evidence type="ECO:0000256" key="1">
    <source>
        <dbReference type="ARBA" id="ARBA00022729"/>
    </source>
</evidence>
<name>A0A0K8MHI1_9LACO</name>
<dbReference type="Pfam" id="PF16729">
    <property type="entry name" value="DUF5067"/>
    <property type="match status" value="1"/>
</dbReference>
<keyword evidence="1" id="KW-0732">Signal</keyword>
<feature type="domain" description="DUF5067" evidence="2">
    <location>
        <begin position="63"/>
        <end position="179"/>
    </location>
</feature>
<dbReference type="InterPro" id="IPR029050">
    <property type="entry name" value="Immunoprotect_excell_Ig-like"/>
</dbReference>
<accession>A0A0K8MHI1</accession>
<dbReference type="RefSeq" id="WP_061993347.1">
    <property type="nucleotide sequence ID" value="NZ_DF968004.1"/>
</dbReference>
<dbReference type="EMBL" id="DF968004">
    <property type="protein sequence ID" value="GAO99990.1"/>
    <property type="molecule type" value="Genomic_DNA"/>
</dbReference>
<dbReference type="Gene3D" id="2.60.40.1240">
    <property type="match status" value="1"/>
</dbReference>
<dbReference type="AlphaFoldDB" id="A0A0K8MHI1"/>
<dbReference type="Proteomes" id="UP000253891">
    <property type="component" value="Unassembled WGS sequence"/>
</dbReference>
<organism evidence="3 4">
    <name type="scientific">Fructobacillus ficulneus</name>
    <dbReference type="NCBI Taxonomy" id="157463"/>
    <lineage>
        <taxon>Bacteria</taxon>
        <taxon>Bacillati</taxon>
        <taxon>Bacillota</taxon>
        <taxon>Bacilli</taxon>
        <taxon>Lactobacillales</taxon>
        <taxon>Lactobacillaceae</taxon>
        <taxon>Fructobacillus</taxon>
    </lineage>
</organism>
<evidence type="ECO:0000259" key="2">
    <source>
        <dbReference type="Pfam" id="PF16729"/>
    </source>
</evidence>
<dbReference type="InterPro" id="IPR031989">
    <property type="entry name" value="DUF5067"/>
</dbReference>
<reference evidence="3 4" key="1">
    <citation type="journal article" date="2015" name="BMC Genomics">
        <title>Comparative genomics of Fructobacillus spp. and Leuconostoc spp. reveals niche-specific evolution of Fructobacillus spp.</title>
        <authorList>
            <person name="Endo A."/>
            <person name="Tanizawa Y."/>
            <person name="Tanaka N."/>
            <person name="Maeno S."/>
            <person name="Kumar H."/>
            <person name="Shiwa Y."/>
            <person name="Okada S."/>
            <person name="Yoshikawa H."/>
            <person name="Dicks L."/>
            <person name="Nakagawa J."/>
            <person name="Arita M."/>
        </authorList>
    </citation>
    <scope>NUCLEOTIDE SEQUENCE [LARGE SCALE GENOMIC DNA]</scope>
    <source>
        <strain evidence="3 4">JCM 12225</strain>
    </source>
</reference>
<evidence type="ECO:0000313" key="3">
    <source>
        <dbReference type="EMBL" id="GAO99990.1"/>
    </source>
</evidence>